<sequence>MTTNKIIDVFPYLRVRNANAAIEFYQSVFGATEEFRLAEPSGRIGHAQLKFGSYTVMISDEYPEYGIQGPEAFGGSGSSIHLHVTDVDAMTQRAVDAGAKLVMAPKDQSYGERAAKVLDPFGHEWLLGSAIEQVSSEEMQRRFTAMFETSEEGDSCSG</sequence>
<gene>
    <name evidence="2" type="ORF">GCM10023156_48080</name>
</gene>
<name>A0ABP8NCX7_9BACT</name>
<feature type="domain" description="VOC" evidence="1">
    <location>
        <begin position="6"/>
        <end position="130"/>
    </location>
</feature>
<dbReference type="RefSeq" id="WP_345326185.1">
    <property type="nucleotide sequence ID" value="NZ_BAABGA010000064.1"/>
</dbReference>
<dbReference type="Gene3D" id="3.30.720.110">
    <property type="match status" value="1"/>
</dbReference>
<dbReference type="InterPro" id="IPR004360">
    <property type="entry name" value="Glyas_Fos-R_dOase_dom"/>
</dbReference>
<dbReference type="InterPro" id="IPR037523">
    <property type="entry name" value="VOC_core"/>
</dbReference>
<evidence type="ECO:0000313" key="2">
    <source>
        <dbReference type="EMBL" id="GAA4463203.1"/>
    </source>
</evidence>
<comment type="caution">
    <text evidence="2">The sequence shown here is derived from an EMBL/GenBank/DDBJ whole genome shotgun (WGS) entry which is preliminary data.</text>
</comment>
<dbReference type="Gene3D" id="3.30.720.120">
    <property type="match status" value="1"/>
</dbReference>
<evidence type="ECO:0000259" key="1">
    <source>
        <dbReference type="PROSITE" id="PS51819"/>
    </source>
</evidence>
<keyword evidence="3" id="KW-1185">Reference proteome</keyword>
<dbReference type="PROSITE" id="PS51819">
    <property type="entry name" value="VOC"/>
    <property type="match status" value="1"/>
</dbReference>
<dbReference type="Proteomes" id="UP001500840">
    <property type="component" value="Unassembled WGS sequence"/>
</dbReference>
<reference evidence="3" key="1">
    <citation type="journal article" date="2019" name="Int. J. Syst. Evol. Microbiol.">
        <title>The Global Catalogue of Microorganisms (GCM) 10K type strain sequencing project: providing services to taxonomists for standard genome sequencing and annotation.</title>
        <authorList>
            <consortium name="The Broad Institute Genomics Platform"/>
            <consortium name="The Broad Institute Genome Sequencing Center for Infectious Disease"/>
            <person name="Wu L."/>
            <person name="Ma J."/>
        </authorList>
    </citation>
    <scope>NUCLEOTIDE SEQUENCE [LARGE SCALE GENOMIC DNA]</scope>
    <source>
        <strain evidence="3">JCM 17759</strain>
    </source>
</reference>
<dbReference type="SUPFAM" id="SSF54593">
    <property type="entry name" value="Glyoxalase/Bleomycin resistance protein/Dihydroxybiphenyl dioxygenase"/>
    <property type="match status" value="1"/>
</dbReference>
<dbReference type="EMBL" id="BAABGA010000064">
    <property type="protein sequence ID" value="GAA4463203.1"/>
    <property type="molecule type" value="Genomic_DNA"/>
</dbReference>
<dbReference type="InterPro" id="IPR029068">
    <property type="entry name" value="Glyas_Bleomycin-R_OHBP_Dase"/>
</dbReference>
<protein>
    <submittedName>
        <fullName evidence="2">VOC family protein</fullName>
    </submittedName>
</protein>
<dbReference type="CDD" id="cd07246">
    <property type="entry name" value="VOC_like"/>
    <property type="match status" value="1"/>
</dbReference>
<dbReference type="PANTHER" id="PTHR34109:SF1">
    <property type="entry name" value="VOC DOMAIN-CONTAINING PROTEIN"/>
    <property type="match status" value="1"/>
</dbReference>
<evidence type="ECO:0000313" key="3">
    <source>
        <dbReference type="Proteomes" id="UP001500840"/>
    </source>
</evidence>
<organism evidence="2 3">
    <name type="scientific">Novipirellula rosea</name>
    <dbReference type="NCBI Taxonomy" id="1031540"/>
    <lineage>
        <taxon>Bacteria</taxon>
        <taxon>Pseudomonadati</taxon>
        <taxon>Planctomycetota</taxon>
        <taxon>Planctomycetia</taxon>
        <taxon>Pirellulales</taxon>
        <taxon>Pirellulaceae</taxon>
        <taxon>Novipirellula</taxon>
    </lineage>
</organism>
<dbReference type="PANTHER" id="PTHR34109">
    <property type="entry name" value="BNAUNNG04460D PROTEIN-RELATED"/>
    <property type="match status" value="1"/>
</dbReference>
<dbReference type="Pfam" id="PF00903">
    <property type="entry name" value="Glyoxalase"/>
    <property type="match status" value="1"/>
</dbReference>
<proteinExistence type="predicted"/>
<accession>A0ABP8NCX7</accession>